<evidence type="ECO:0000313" key="1">
    <source>
        <dbReference type="EMBL" id="KAB5589193.1"/>
    </source>
</evidence>
<dbReference type="OrthoDB" id="2522283at2759"/>
<proteinExistence type="predicted"/>
<dbReference type="Proteomes" id="UP000383932">
    <property type="component" value="Unassembled WGS sequence"/>
</dbReference>
<organism evidence="1 2">
    <name type="scientific">Ceratobasidium theobromae</name>
    <dbReference type="NCBI Taxonomy" id="1582974"/>
    <lineage>
        <taxon>Eukaryota</taxon>
        <taxon>Fungi</taxon>
        <taxon>Dikarya</taxon>
        <taxon>Basidiomycota</taxon>
        <taxon>Agaricomycotina</taxon>
        <taxon>Agaricomycetes</taxon>
        <taxon>Cantharellales</taxon>
        <taxon>Ceratobasidiaceae</taxon>
        <taxon>Ceratobasidium</taxon>
    </lineage>
</organism>
<dbReference type="EMBL" id="SSOP01000304">
    <property type="protein sequence ID" value="KAB5589193.1"/>
    <property type="molecule type" value="Genomic_DNA"/>
</dbReference>
<evidence type="ECO:0000313" key="2">
    <source>
        <dbReference type="Proteomes" id="UP000383932"/>
    </source>
</evidence>
<keyword evidence="2" id="KW-1185">Reference proteome</keyword>
<sequence length="520" mass="55738">MPSLAPELVLGILEAAYSPSLSNLHPDTLTLCNAALVCSLWRPLAQEVLFRNVTLTRTPESWASAARAAPGILQAASGPSHALRDAGGAPRRQSRVAKLRALTSAIATPIATPRSQRSTQSFLDALQIDSPCPSDRALSLSSHVRSVHLFVSQPDQAVACGCGRQVHFGENCPKPCSAASPLSTGALTERHLAVLFGRLPSLRAAHIVLDRVYSFSPSVIDALRTSTNVSTLGIYVLKRSLPKTPFNANNAIGSFAPPAQGAAPIEGNSDAAVFQLIYALAPNLDILILDGELPRDPPANASTKVVGDRRPSLAGSLNWNEDVTTEPAPDCSFRELIWRGKLPPSSALLAWLLSAKGQGVPPGRRRSRLEVLELCYLPPPDALTDLLREHIPTLRSLRLHYFESAHIDVVRELLGRDASSALTFGARKQSSFCPQAKLDELVLQRRCAVAPNLLFAIQAQHVSVTHPCDNTLRALEEAGRCGFKRVTVVGADRHASEQVRLACEADGVAFESIGALSPVM</sequence>
<comment type="caution">
    <text evidence="1">The sequence shown here is derived from an EMBL/GenBank/DDBJ whole genome shotgun (WGS) entry which is preliminary data.</text>
</comment>
<name>A0A5N5QCD9_9AGAM</name>
<protein>
    <recommendedName>
        <fullName evidence="3">F-box domain-containing protein</fullName>
    </recommendedName>
</protein>
<dbReference type="AlphaFoldDB" id="A0A5N5QCD9"/>
<reference evidence="1 2" key="1">
    <citation type="journal article" date="2019" name="Fungal Biol. Biotechnol.">
        <title>Draft genome sequence of fastidious pathogen Ceratobasidium theobromae, which causes vascular-streak dieback in Theobroma cacao.</title>
        <authorList>
            <person name="Ali S.S."/>
            <person name="Asman A."/>
            <person name="Shao J."/>
            <person name="Firmansyah A.P."/>
            <person name="Susilo A.W."/>
            <person name="Rosmana A."/>
            <person name="McMahon P."/>
            <person name="Junaid M."/>
            <person name="Guest D."/>
            <person name="Kheng T.Y."/>
            <person name="Meinhardt L.W."/>
            <person name="Bailey B.A."/>
        </authorList>
    </citation>
    <scope>NUCLEOTIDE SEQUENCE [LARGE SCALE GENOMIC DNA]</scope>
    <source>
        <strain evidence="1 2">CT2</strain>
    </source>
</reference>
<gene>
    <name evidence="1" type="ORF">CTheo_7368</name>
</gene>
<evidence type="ECO:0008006" key="3">
    <source>
        <dbReference type="Google" id="ProtNLM"/>
    </source>
</evidence>
<accession>A0A5N5QCD9</accession>